<dbReference type="SUPFAM" id="SSF48403">
    <property type="entry name" value="Ankyrin repeat"/>
    <property type="match status" value="5"/>
</dbReference>
<feature type="repeat" description="ANK" evidence="3">
    <location>
        <begin position="913"/>
        <end position="946"/>
    </location>
</feature>
<sequence>MARSFKDDVDDSDGHAIVISRDDVSDYNPGQVLPQPEETIQQIRAWLQPTPYEIAGGEYRKHLATHAAGTGAWLTSSATYKQWLQDDQHGLLWIKGIPGSGKSVIAANLIDELARNNPGSPVLFFFFRQIIQANHKPDALLRDWIHQILNYSPPLQKKLKSDMESRSLETVSIDEMWQNLYMALSGISGTVVCVADALDEIDQGNDSFLASLASLGTWRPDKVKVLMTSRPVPTVEGPLRKSPGLQIRLHEDLVDIDIRTYVQSTLSKSAIPRSDWRTIIDAVPGKANGLFLYAKLAMDAFMELGADIKLVLSKLPADLNVLYTGLLRDHSHRSGVADSTQRLILQAVTHARRPLRLLELAEMVKSNNADGQTLDLKDAKNLIRAGCGPLLEILADETVSVIHHSFTEYLKGTTRSRDNSGYPILELGPSHTQLGIACLNYLITENLEPTAMKDEELEAFINRHNLPKPITKDTGLRLKFPFFDYAASNWSHHIKASEVAGEGQAEINLKIRQFLGDGKRIEAWLQVKWENSTEEVTQAHIAAKLGLFSYLQELLQTMAPDEPDCSGRTPIWWAARMGHTDIVRKLIKLGANPDHDESFNGLKPIHEAARRNHAEIVTALLEAGVHPLTEQTRENSDFQWDQVLGTTGQTAFGFAVENGHLEAVEAFLPFIKETKIVQRHLMLAASMCRGKVVARLLQVPGINANDRDCGYTALRAACSYGDFDTIGCLLKAGADPNNLSDNNDDGNVLHMLPRTSYGILDKLPDIFPLLVQAGVDIHRRDSDGRTPLHATVNSPVFTRLLLQAGADANATDSNGDTPLHCVRNIESMCLLVEEGHADINAVRHDGGTPLHALLARCRGEMTAKFLEYGPDCSIVDGYGNGMLHAVLTAFRIDKDIVESLLKRGVDPNLKNDKGLTPILCAAHGDVEEEIIDLLIKTGADVCATDDRGGNILFRQFDIYAGRKCRRFDTWVKKGVPTMIRDRKGRTLLHASVGGYEYSYRMADRINPVLGLGLDTNSVDYDGNGLLHELARVHLNHFTGHGPTLISHWERLLSLGLDLEQANYDGLTPLHILCSGAMRDESSPSETVMPIDFVISKVNTVDKTDKYGATPLHRAVTIGEVYTKRLLEAGANPAKATHQGMTPLHLASRSRQSNVVGMLLEVLRSRTPSSALPVLGVDAVVFRLTGSHDYDQMDAYPTTPLFYACRSRRPETVALLLEAGADIQKGNVLHACAGFERENEMWQGPPEDSRGDPKQMRLTVMDEPIVLGPKCPLILDTLQVDETGRLEEILDMLVKHGLDPTEISRVDCCDQAENEITKMDNAMYKHGQLDKSRNFIDRAFFKQDDYTGACFRATCDSAKKKKEFSTITPLESLHSSSKNAAILALRSPGLIKYGEVYPDTLVSFLRRREYRLVEEMARIGVQFLPTTPREESNLTILVQNGYFALCEKIGAIVAETEFERGNWHAFGDKTRSGLWLANRDTIRRDEVVGSFLPFLTAAVMRELPNMEIVKLLVEKFHVDVDEVVPVDDLGDATYEGTAEDSALHTVSLGCHWWHAHQALPYLLRSGANIDLRDSQGQTALHAALGGYLHQPFQRDAARLLIEAGADVNAVDESGADCLAYARGDFEMSKLLISRGAVVTTESIFRAIIAESAPTLKVLLSSGISANTRRKPPSEDVLASERKGSFSAGRGGWSSYEWEIEDHEIFPLSCAGLRWREIARDQPETLREAEAVFEMVQVLLDHRADPFAKFLTRSPMTYGDTAPEKFREAIVLHELLYHGRAIDPFFQIPQLDIHRRDARGWTLLLAACSGGPDILLSLKQQEDSSEEIATTFQKLLSMGADLEALDNAGRNILHLMIRRDEVTGWKDMRRTQNSLTQSVRTVPQLMNQKDNSGNTPLHLAVSRMVERSNHHDPPDKPVPAEMLISAGAEYLSTDKHGNSILHLLAAGLHTEDERGLFEQMAQRGMDVNGRNEQGETPLFPFCRKDTRPYRIEGFKYQSNAIPMFKRLGADLFATDHKGRGLLHAAAGGEAELFKALLDCGLDAGLEDDAQQTPLDMAAAYGNLEVLKIFEKNM</sequence>
<feature type="repeat" description="ANK" evidence="3">
    <location>
        <begin position="1195"/>
        <end position="1227"/>
    </location>
</feature>
<dbReference type="PANTHER" id="PTHR24198:SF165">
    <property type="entry name" value="ANKYRIN REPEAT-CONTAINING PROTEIN-RELATED"/>
    <property type="match status" value="1"/>
</dbReference>
<feature type="repeat" description="ANK" evidence="3">
    <location>
        <begin position="600"/>
        <end position="632"/>
    </location>
</feature>
<dbReference type="PROSITE" id="PS50088">
    <property type="entry name" value="ANK_REPEAT"/>
    <property type="match status" value="8"/>
</dbReference>
<dbReference type="InterPro" id="IPR036770">
    <property type="entry name" value="Ankyrin_rpt-contain_sf"/>
</dbReference>
<dbReference type="PROSITE" id="PS50297">
    <property type="entry name" value="ANK_REP_REGION"/>
    <property type="match status" value="7"/>
</dbReference>
<accession>A0A0B7KAE9</accession>
<name>A0A0B7KAE9_BIOOC</name>
<dbReference type="InterPro" id="IPR056884">
    <property type="entry name" value="NPHP3-like_N"/>
</dbReference>
<feature type="repeat" description="ANK" evidence="3">
    <location>
        <begin position="566"/>
        <end position="598"/>
    </location>
</feature>
<dbReference type="InterPro" id="IPR002110">
    <property type="entry name" value="Ankyrin_rpt"/>
</dbReference>
<dbReference type="EMBL" id="CDPU01000043">
    <property type="protein sequence ID" value="CEO54473.1"/>
    <property type="molecule type" value="Genomic_DNA"/>
</dbReference>
<dbReference type="SUPFAM" id="SSF52540">
    <property type="entry name" value="P-loop containing nucleoside triphosphate hydrolases"/>
    <property type="match status" value="1"/>
</dbReference>
<dbReference type="Gene3D" id="1.25.40.20">
    <property type="entry name" value="Ankyrin repeat-containing domain"/>
    <property type="match status" value="7"/>
</dbReference>
<evidence type="ECO:0000313" key="5">
    <source>
        <dbReference type="EMBL" id="CEO54473.1"/>
    </source>
</evidence>
<dbReference type="Gene3D" id="3.40.50.300">
    <property type="entry name" value="P-loop containing nucleotide triphosphate hydrolases"/>
    <property type="match status" value="1"/>
</dbReference>
<dbReference type="Pfam" id="PF12796">
    <property type="entry name" value="Ank_2"/>
    <property type="match status" value="4"/>
</dbReference>
<feature type="repeat" description="ANK" evidence="3">
    <location>
        <begin position="878"/>
        <end position="912"/>
    </location>
</feature>
<reference evidence="5" key="1">
    <citation type="submission" date="2015-01" db="EMBL/GenBank/DDBJ databases">
        <authorList>
            <person name="Durling Mikael"/>
        </authorList>
    </citation>
    <scope>NUCLEOTIDE SEQUENCE</scope>
</reference>
<dbReference type="Pfam" id="PF00023">
    <property type="entry name" value="Ank"/>
    <property type="match status" value="3"/>
</dbReference>
<evidence type="ECO:0000256" key="2">
    <source>
        <dbReference type="ARBA" id="ARBA00023043"/>
    </source>
</evidence>
<protein>
    <recommendedName>
        <fullName evidence="4">NACHT domain-containing protein</fullName>
    </recommendedName>
</protein>
<organism evidence="5">
    <name type="scientific">Bionectria ochroleuca</name>
    <name type="common">Gliocladium roseum</name>
    <dbReference type="NCBI Taxonomy" id="29856"/>
    <lineage>
        <taxon>Eukaryota</taxon>
        <taxon>Fungi</taxon>
        <taxon>Dikarya</taxon>
        <taxon>Ascomycota</taxon>
        <taxon>Pezizomycotina</taxon>
        <taxon>Sordariomycetes</taxon>
        <taxon>Hypocreomycetidae</taxon>
        <taxon>Hypocreales</taxon>
        <taxon>Bionectriaceae</taxon>
        <taxon>Clonostachys</taxon>
    </lineage>
</organism>
<evidence type="ECO:0000259" key="4">
    <source>
        <dbReference type="PROSITE" id="PS50837"/>
    </source>
</evidence>
<gene>
    <name evidence="5" type="ORF">BN869_000010531_1</name>
</gene>
<evidence type="ECO:0000256" key="1">
    <source>
        <dbReference type="ARBA" id="ARBA00022737"/>
    </source>
</evidence>
<feature type="repeat" description="ANK" evidence="3">
    <location>
        <begin position="709"/>
        <end position="741"/>
    </location>
</feature>
<dbReference type="InterPro" id="IPR007111">
    <property type="entry name" value="NACHT_NTPase"/>
</dbReference>
<dbReference type="PANTHER" id="PTHR24198">
    <property type="entry name" value="ANKYRIN REPEAT AND PROTEIN KINASE DOMAIN-CONTAINING PROTEIN"/>
    <property type="match status" value="1"/>
</dbReference>
<dbReference type="Pfam" id="PF24883">
    <property type="entry name" value="NPHP3_N"/>
    <property type="match status" value="1"/>
</dbReference>
<feature type="domain" description="NACHT" evidence="4">
    <location>
        <begin position="90"/>
        <end position="231"/>
    </location>
</feature>
<feature type="repeat" description="ANK" evidence="3">
    <location>
        <begin position="1574"/>
        <end position="1611"/>
    </location>
</feature>
<evidence type="ECO:0000256" key="3">
    <source>
        <dbReference type="PROSITE-ProRule" id="PRU00023"/>
    </source>
</evidence>
<feature type="repeat" description="ANK" evidence="3">
    <location>
        <begin position="1138"/>
        <end position="1160"/>
    </location>
</feature>
<dbReference type="PRINTS" id="PR01415">
    <property type="entry name" value="ANKYRIN"/>
</dbReference>
<keyword evidence="2 3" id="KW-0040">ANK repeat</keyword>
<dbReference type="SMART" id="SM00248">
    <property type="entry name" value="ANK"/>
    <property type="match status" value="22"/>
</dbReference>
<dbReference type="PROSITE" id="PS50837">
    <property type="entry name" value="NACHT"/>
    <property type="match status" value="1"/>
</dbReference>
<keyword evidence="1" id="KW-0677">Repeat</keyword>
<dbReference type="InterPro" id="IPR027417">
    <property type="entry name" value="P-loop_NTPase"/>
</dbReference>
<proteinExistence type="predicted"/>